<name>A0A5Q2MXP5_9FIRM</name>
<sequence>MLKQSQQSNRKSNKQPSLPKGRLFLYFLESRWGCNSVEKSVELG</sequence>
<evidence type="ECO:0000313" key="2">
    <source>
        <dbReference type="Proteomes" id="UP000366051"/>
    </source>
</evidence>
<reference evidence="2" key="1">
    <citation type="submission" date="2019-11" db="EMBL/GenBank/DDBJ databases">
        <title>Genome sequence of Heliorestis convoluta strain HH, an alkaliphilic and minimalistic phototrophic bacterium from a soda lake in Egypt.</title>
        <authorList>
            <person name="Dewey E.D."/>
            <person name="Stokes L.M."/>
            <person name="Burchell B.M."/>
            <person name="Shaffer K.N."/>
            <person name="Huntington A.M."/>
            <person name="Baker J.M."/>
            <person name="Nadendla S."/>
            <person name="Giglio M.G."/>
            <person name="Touchman J.W."/>
            <person name="Blankenship R.E."/>
            <person name="Madigan M.T."/>
            <person name="Sattley W.M."/>
        </authorList>
    </citation>
    <scope>NUCLEOTIDE SEQUENCE [LARGE SCALE GENOMIC DNA]</scope>
    <source>
        <strain evidence="2">HH</strain>
    </source>
</reference>
<organism evidence="1 2">
    <name type="scientific">Heliorestis convoluta</name>
    <dbReference type="NCBI Taxonomy" id="356322"/>
    <lineage>
        <taxon>Bacteria</taxon>
        <taxon>Bacillati</taxon>
        <taxon>Bacillota</taxon>
        <taxon>Clostridia</taxon>
        <taxon>Eubacteriales</taxon>
        <taxon>Heliobacteriaceae</taxon>
        <taxon>Heliorestis</taxon>
    </lineage>
</organism>
<dbReference type="Proteomes" id="UP000366051">
    <property type="component" value="Chromosome"/>
</dbReference>
<keyword evidence="2" id="KW-1185">Reference proteome</keyword>
<proteinExistence type="predicted"/>
<evidence type="ECO:0000313" key="1">
    <source>
        <dbReference type="EMBL" id="QGG46611.1"/>
    </source>
</evidence>
<accession>A0A5Q2MXP5</accession>
<dbReference type="EMBL" id="CP045875">
    <property type="protein sequence ID" value="QGG46611.1"/>
    <property type="molecule type" value="Genomic_DNA"/>
</dbReference>
<dbReference type="KEGG" id="hcv:FTV88_0432"/>
<gene>
    <name evidence="1" type="ORF">FTV88_0432</name>
</gene>
<dbReference type="AlphaFoldDB" id="A0A5Q2MXP5"/>
<protein>
    <submittedName>
        <fullName evidence="1">Uncharacterized protein</fullName>
    </submittedName>
</protein>